<organism evidence="4 5">
    <name type="scientific">Ketobacter alkanivorans</name>
    <dbReference type="NCBI Taxonomy" id="1917421"/>
    <lineage>
        <taxon>Bacteria</taxon>
        <taxon>Pseudomonadati</taxon>
        <taxon>Pseudomonadota</taxon>
        <taxon>Gammaproteobacteria</taxon>
        <taxon>Pseudomonadales</taxon>
        <taxon>Ketobacteraceae</taxon>
        <taxon>Ketobacter</taxon>
    </lineage>
</organism>
<dbReference type="RefSeq" id="WP_101892959.1">
    <property type="nucleotide sequence ID" value="NZ_CP022684.1"/>
</dbReference>
<protein>
    <recommendedName>
        <fullName evidence="3">Probable chemoreceptor glutamine deamidase CheD</fullName>
        <ecNumber evidence="3">3.5.1.44</ecNumber>
    </recommendedName>
</protein>
<sequence>MSHSIRTQFQPTHLQPPAPKGFAHINRYWDKQQGVYAAKILPGEFYISTGGEMIVTVLGSCISACVRDKYKGVGGMNHFMLPVQRENMEMGALSALSESARYGNWAMEYLINEVLKNGGEKRNLEVKVFGGGKVLESMNKIDIGKKNIDFVHQFIENESLQLIAEDVGGLYPRKVLYFPDTGSVKVRKLKTIRNDVVFERERTYERVINTKPAQGDIELFD</sequence>
<dbReference type="GO" id="GO:0006935">
    <property type="term" value="P:chemotaxis"/>
    <property type="evidence" value="ECO:0007669"/>
    <property type="project" value="UniProtKB-UniRule"/>
</dbReference>
<dbReference type="InterPro" id="IPR011324">
    <property type="entry name" value="Cytotoxic_necrot_fac-like_cat"/>
</dbReference>
<dbReference type="Proteomes" id="UP000235116">
    <property type="component" value="Chromosome"/>
</dbReference>
<dbReference type="HAMAP" id="MF_01440">
    <property type="entry name" value="CheD"/>
    <property type="match status" value="1"/>
</dbReference>
<dbReference type="Gene3D" id="3.30.1330.200">
    <property type="match status" value="1"/>
</dbReference>
<dbReference type="InterPro" id="IPR005659">
    <property type="entry name" value="Chemorcpt_Glu_NH3ase_CheD"/>
</dbReference>
<name>A0A2K9LGZ3_9GAMM</name>
<dbReference type="AlphaFoldDB" id="A0A2K9LGZ3"/>
<dbReference type="CDD" id="cd16352">
    <property type="entry name" value="CheD"/>
    <property type="match status" value="1"/>
</dbReference>
<dbReference type="InterPro" id="IPR038592">
    <property type="entry name" value="CheD-like_sf"/>
</dbReference>
<dbReference type="GO" id="GO:0050568">
    <property type="term" value="F:protein-glutamine glutaminase activity"/>
    <property type="evidence" value="ECO:0007669"/>
    <property type="project" value="UniProtKB-UniRule"/>
</dbReference>
<dbReference type="EMBL" id="CP022684">
    <property type="protein sequence ID" value="AUM11619.1"/>
    <property type="molecule type" value="Genomic_DNA"/>
</dbReference>
<keyword evidence="2 3" id="KW-0378">Hydrolase</keyword>
<comment type="function">
    <text evidence="3">Probably deamidates glutamine residues to glutamate on methyl-accepting chemotaxis receptors (MCPs), playing an important role in chemotaxis.</text>
</comment>
<evidence type="ECO:0000256" key="3">
    <source>
        <dbReference type="HAMAP-Rule" id="MF_01440"/>
    </source>
</evidence>
<dbReference type="KEGG" id="kak:Kalk_03935"/>
<dbReference type="PANTHER" id="PTHR35147:SF2">
    <property type="entry name" value="CHEMORECEPTOR GLUTAMINE DEAMIDASE CHED-RELATED"/>
    <property type="match status" value="1"/>
</dbReference>
<proteinExistence type="inferred from homology"/>
<dbReference type="OrthoDB" id="9807202at2"/>
<gene>
    <name evidence="3" type="primary">cheD</name>
    <name evidence="4" type="ORF">Kalk_03935</name>
</gene>
<dbReference type="PANTHER" id="PTHR35147">
    <property type="entry name" value="CHEMORECEPTOR GLUTAMINE DEAMIDASE CHED-RELATED"/>
    <property type="match status" value="1"/>
</dbReference>
<dbReference type="Pfam" id="PF03975">
    <property type="entry name" value="CheD"/>
    <property type="match status" value="1"/>
</dbReference>
<reference evidence="5" key="1">
    <citation type="submission" date="2017-08" db="EMBL/GenBank/DDBJ databases">
        <title>Direct submision.</title>
        <authorList>
            <person name="Kim S.-J."/>
            <person name="Rhee S.-K."/>
        </authorList>
    </citation>
    <scope>NUCLEOTIDE SEQUENCE [LARGE SCALE GENOMIC DNA]</scope>
    <source>
        <strain evidence="5">GI5</strain>
    </source>
</reference>
<keyword evidence="1 3" id="KW-0145">Chemotaxis</keyword>
<dbReference type="EC" id="3.5.1.44" evidence="3"/>
<evidence type="ECO:0000256" key="1">
    <source>
        <dbReference type="ARBA" id="ARBA00022500"/>
    </source>
</evidence>
<comment type="similarity">
    <text evidence="3">Belongs to the CheD family.</text>
</comment>
<dbReference type="NCBIfam" id="NF010013">
    <property type="entry name" value="PRK13487.1"/>
    <property type="match status" value="1"/>
</dbReference>
<comment type="catalytic activity">
    <reaction evidence="3">
        <text>L-glutaminyl-[protein] + H2O = L-glutamyl-[protein] + NH4(+)</text>
        <dbReference type="Rhea" id="RHEA:16441"/>
        <dbReference type="Rhea" id="RHEA-COMP:10207"/>
        <dbReference type="Rhea" id="RHEA-COMP:10208"/>
        <dbReference type="ChEBI" id="CHEBI:15377"/>
        <dbReference type="ChEBI" id="CHEBI:28938"/>
        <dbReference type="ChEBI" id="CHEBI:29973"/>
        <dbReference type="ChEBI" id="CHEBI:30011"/>
        <dbReference type="EC" id="3.5.1.44"/>
    </reaction>
</comment>
<evidence type="ECO:0000256" key="2">
    <source>
        <dbReference type="ARBA" id="ARBA00022801"/>
    </source>
</evidence>
<evidence type="ECO:0000313" key="5">
    <source>
        <dbReference type="Proteomes" id="UP000235116"/>
    </source>
</evidence>
<dbReference type="SUPFAM" id="SSF64438">
    <property type="entry name" value="CNF1/YfiH-like putative cysteine hydrolases"/>
    <property type="match status" value="1"/>
</dbReference>
<evidence type="ECO:0000313" key="4">
    <source>
        <dbReference type="EMBL" id="AUM11619.1"/>
    </source>
</evidence>
<keyword evidence="5" id="KW-1185">Reference proteome</keyword>
<accession>A0A2K9LGZ3</accession>